<dbReference type="Gramene" id="OMERI12G02570.1">
    <property type="protein sequence ID" value="OMERI12G02570.1"/>
    <property type="gene ID" value="OMERI12G02570"/>
</dbReference>
<organism evidence="2">
    <name type="scientific">Oryza meridionalis</name>
    <dbReference type="NCBI Taxonomy" id="40149"/>
    <lineage>
        <taxon>Eukaryota</taxon>
        <taxon>Viridiplantae</taxon>
        <taxon>Streptophyta</taxon>
        <taxon>Embryophyta</taxon>
        <taxon>Tracheophyta</taxon>
        <taxon>Spermatophyta</taxon>
        <taxon>Magnoliopsida</taxon>
        <taxon>Liliopsida</taxon>
        <taxon>Poales</taxon>
        <taxon>Poaceae</taxon>
        <taxon>BOP clade</taxon>
        <taxon>Oryzoideae</taxon>
        <taxon>Oryzeae</taxon>
        <taxon>Oryzinae</taxon>
        <taxon>Oryza</taxon>
    </lineage>
</organism>
<protein>
    <submittedName>
        <fullName evidence="2">Uncharacterized protein</fullName>
    </submittedName>
</protein>
<dbReference type="AlphaFoldDB" id="A0A0E0F9Z7"/>
<evidence type="ECO:0000313" key="3">
    <source>
        <dbReference type="Proteomes" id="UP000008021"/>
    </source>
</evidence>
<proteinExistence type="predicted"/>
<feature type="compositionally biased region" description="Low complexity" evidence="1">
    <location>
        <begin position="56"/>
        <end position="74"/>
    </location>
</feature>
<accession>A0A0E0F9Z7</accession>
<keyword evidence="3" id="KW-1185">Reference proteome</keyword>
<feature type="region of interest" description="Disordered" evidence="1">
    <location>
        <begin position="193"/>
        <end position="212"/>
    </location>
</feature>
<dbReference type="Proteomes" id="UP000008021">
    <property type="component" value="Chromosome 12"/>
</dbReference>
<dbReference type="EnsemblPlants" id="OMERI12G02570.1">
    <property type="protein sequence ID" value="OMERI12G02570.1"/>
    <property type="gene ID" value="OMERI12G02570"/>
</dbReference>
<feature type="region of interest" description="Disordered" evidence="1">
    <location>
        <begin position="56"/>
        <end position="89"/>
    </location>
</feature>
<reference evidence="2" key="2">
    <citation type="submission" date="2018-05" db="EMBL/GenBank/DDBJ databases">
        <title>OmerRS3 (Oryza meridionalis Reference Sequence Version 3).</title>
        <authorList>
            <person name="Zhang J."/>
            <person name="Kudrna D."/>
            <person name="Lee S."/>
            <person name="Talag J."/>
            <person name="Welchert J."/>
            <person name="Wing R.A."/>
        </authorList>
    </citation>
    <scope>NUCLEOTIDE SEQUENCE [LARGE SCALE GENOMIC DNA]</scope>
    <source>
        <strain evidence="2">cv. OR44</strain>
    </source>
</reference>
<evidence type="ECO:0000313" key="2">
    <source>
        <dbReference type="EnsemblPlants" id="OMERI12G02570.1"/>
    </source>
</evidence>
<sequence>MGEGIAIATAARDGKGSRCPASVARSPAAPEEDGDRGREVAIAIAAVAAAARGRASSRRPASAVRSPVAAAAASNGEGHHPGCSRQGRAPPSLPLLAVAAVARGWEVAAAVAATVIVTARGRAGSRRLALDARSPVATAAAPLAIMYFMRNGHCVRDDAAAAEVLSPSLRLHLVATSASPRVDSFRRANTENHPLPLRLPDLNSQTPSPISTPRLLPRLSPPILHAAPDLHCQDTVARLVDRLYTATDLTRNNME</sequence>
<dbReference type="HOGENOM" id="CLU_1091449_0_0_1"/>
<evidence type="ECO:0000256" key="1">
    <source>
        <dbReference type="SAM" id="MobiDB-lite"/>
    </source>
</evidence>
<reference evidence="2" key="1">
    <citation type="submission" date="2015-04" db="UniProtKB">
        <authorList>
            <consortium name="EnsemblPlants"/>
        </authorList>
    </citation>
    <scope>IDENTIFICATION</scope>
</reference>
<name>A0A0E0F9Z7_9ORYZ</name>
<feature type="region of interest" description="Disordered" evidence="1">
    <location>
        <begin position="1"/>
        <end position="36"/>
    </location>
</feature>